<evidence type="ECO:0000256" key="8">
    <source>
        <dbReference type="ARBA" id="ARBA00023136"/>
    </source>
</evidence>
<feature type="transmembrane region" description="Helical" evidence="9">
    <location>
        <begin position="891"/>
        <end position="913"/>
    </location>
</feature>
<dbReference type="Gene3D" id="1.20.1640.10">
    <property type="entry name" value="Multidrug efflux transporter AcrB transmembrane domain"/>
    <property type="match status" value="2"/>
</dbReference>
<evidence type="ECO:0000256" key="5">
    <source>
        <dbReference type="ARBA" id="ARBA00022519"/>
    </source>
</evidence>
<dbReference type="SUPFAM" id="SSF82714">
    <property type="entry name" value="Multidrug efflux transporter AcrB TolC docking domain, DN and DC subdomains"/>
    <property type="match status" value="2"/>
</dbReference>
<keyword evidence="7 9" id="KW-1133">Transmembrane helix</keyword>
<dbReference type="RefSeq" id="WP_274373311.1">
    <property type="nucleotide sequence ID" value="NZ_CP072943.1"/>
</dbReference>
<keyword evidence="4" id="KW-1003">Cell membrane</keyword>
<dbReference type="Gene3D" id="3.30.2090.10">
    <property type="entry name" value="Multidrug efflux transporter AcrB TolC docking domain, DN and DC subdomains"/>
    <property type="match status" value="2"/>
</dbReference>
<evidence type="ECO:0000313" key="12">
    <source>
        <dbReference type="Proteomes" id="UP000671879"/>
    </source>
</evidence>
<evidence type="ECO:0000256" key="1">
    <source>
        <dbReference type="ARBA" id="ARBA00004429"/>
    </source>
</evidence>
<dbReference type="PROSITE" id="PS50156">
    <property type="entry name" value="SSD"/>
    <property type="match status" value="1"/>
</dbReference>
<keyword evidence="8 9" id="KW-0472">Membrane</keyword>
<dbReference type="SUPFAM" id="SSF82693">
    <property type="entry name" value="Multidrug efflux transporter AcrB pore domain, PN1, PN2, PC1 and PC2 subdomains"/>
    <property type="match status" value="4"/>
</dbReference>
<reference evidence="12" key="1">
    <citation type="submission" date="2021-04" db="EMBL/GenBank/DDBJ databases">
        <title>A novel Synergistetes isolate from a pyrite-forming mixed culture.</title>
        <authorList>
            <person name="Bunk B."/>
            <person name="Sproer C."/>
            <person name="Spring S."/>
            <person name="Pester M."/>
        </authorList>
    </citation>
    <scope>NUCLEOTIDE SEQUENCE [LARGE SCALE GENOMIC DNA]</scope>
    <source>
        <strain evidence="12">J.5.4.2-T.3.5.2</strain>
    </source>
</reference>
<dbReference type="GO" id="GO:0005886">
    <property type="term" value="C:plasma membrane"/>
    <property type="evidence" value="ECO:0007669"/>
    <property type="project" value="UniProtKB-SubCell"/>
</dbReference>
<protein>
    <submittedName>
        <fullName evidence="11">Efflux RND transporter permease subunit</fullName>
    </submittedName>
</protein>
<evidence type="ECO:0000256" key="2">
    <source>
        <dbReference type="ARBA" id="ARBA00010942"/>
    </source>
</evidence>
<gene>
    <name evidence="11" type="ORF">KAR29_12435</name>
</gene>
<keyword evidence="3" id="KW-0813">Transport</keyword>
<dbReference type="Proteomes" id="UP000671879">
    <property type="component" value="Chromosome"/>
</dbReference>
<dbReference type="InterPro" id="IPR027463">
    <property type="entry name" value="AcrB_DN_DC_subdom"/>
</dbReference>
<dbReference type="SUPFAM" id="SSF82866">
    <property type="entry name" value="Multidrug efflux transporter AcrB transmembrane domain"/>
    <property type="match status" value="2"/>
</dbReference>
<accession>A0A9Q7A749</accession>
<dbReference type="GO" id="GO:0009636">
    <property type="term" value="P:response to toxic substance"/>
    <property type="evidence" value="ECO:0007669"/>
    <property type="project" value="UniProtKB-ARBA"/>
</dbReference>
<feature type="domain" description="SSD" evidence="10">
    <location>
        <begin position="332"/>
        <end position="496"/>
    </location>
</feature>
<dbReference type="Gene3D" id="3.30.70.1320">
    <property type="entry name" value="Multidrug efflux transporter AcrB pore domain like"/>
    <property type="match status" value="1"/>
</dbReference>
<evidence type="ECO:0000256" key="6">
    <source>
        <dbReference type="ARBA" id="ARBA00022692"/>
    </source>
</evidence>
<dbReference type="PANTHER" id="PTHR32063:SF76">
    <property type="entry name" value="EFFLUX PUMP MEMBRANE TRANSPORTER"/>
    <property type="match status" value="1"/>
</dbReference>
<dbReference type="InterPro" id="IPR004764">
    <property type="entry name" value="MdtF-like"/>
</dbReference>
<evidence type="ECO:0000259" key="10">
    <source>
        <dbReference type="PROSITE" id="PS50156"/>
    </source>
</evidence>
<evidence type="ECO:0000256" key="4">
    <source>
        <dbReference type="ARBA" id="ARBA00022475"/>
    </source>
</evidence>
<evidence type="ECO:0000313" key="11">
    <source>
        <dbReference type="EMBL" id="QTX32100.1"/>
    </source>
</evidence>
<comment type="similarity">
    <text evidence="2">Belongs to the resistance-nodulation-cell division (RND) (TC 2.A.6) family.</text>
</comment>
<dbReference type="EMBL" id="CP072943">
    <property type="protein sequence ID" value="QTX32100.1"/>
    <property type="molecule type" value="Genomic_DNA"/>
</dbReference>
<comment type="subcellular location">
    <subcellularLocation>
        <location evidence="1">Cell inner membrane</location>
        <topology evidence="1">Multi-pass membrane protein</topology>
    </subcellularLocation>
</comment>
<dbReference type="GO" id="GO:0042910">
    <property type="term" value="F:xenobiotic transmembrane transporter activity"/>
    <property type="evidence" value="ECO:0007669"/>
    <property type="project" value="TreeGrafter"/>
</dbReference>
<evidence type="ECO:0000256" key="7">
    <source>
        <dbReference type="ARBA" id="ARBA00022989"/>
    </source>
</evidence>
<dbReference type="PANTHER" id="PTHR32063">
    <property type="match status" value="1"/>
</dbReference>
<evidence type="ECO:0000256" key="9">
    <source>
        <dbReference type="SAM" id="Phobius"/>
    </source>
</evidence>
<keyword evidence="12" id="KW-1185">Reference proteome</keyword>
<organism evidence="11 12">
    <name type="scientific">Aminithiophilus ramosus</name>
    <dbReference type="NCBI Taxonomy" id="3029084"/>
    <lineage>
        <taxon>Bacteria</taxon>
        <taxon>Thermotogati</taxon>
        <taxon>Synergistota</taxon>
        <taxon>Synergistia</taxon>
        <taxon>Synergistales</taxon>
        <taxon>Aminithiophilaceae</taxon>
        <taxon>Aminithiophilus</taxon>
    </lineage>
</organism>
<feature type="transmembrane region" description="Helical" evidence="9">
    <location>
        <begin position="919"/>
        <end position="940"/>
    </location>
</feature>
<sequence length="1049" mass="112403">MFSKFFIDRPRFAMVIAVVLALAGSIAAVNLPVKQYPDVAPPQVEVSASYPGADAETLANTVGVPLEEAINGVDDMIYMSSTSSNTGEYSLSITFKTGTDPDMALVKVQNRVQQATPLLPGEVTSRGITTETSFSDILGFVALISPNGTRDALFLTDYTYNNVSNALKRVPGLGDVTVLGAKYSIRVWLDPERMASLGLSTSDVAGAISSQNRQASLGSIGAAPGNEKTPLVYTLTTTGRLGSVRQFENIVVRTTADGALVKLKDISRIELGSENYIFHAAVNQGPSALMALSQAADSNALDAMKATEKALDELSKSLPSDTEFLIGYDSTDYVRETIHEILFTLVLTFSLVVLVCYVFLQDWRVTLVPVMAIPISLLATFIGLSVLGFSINILTLFAFVLVIGTVVDDAIIVVERVLYVMERDRVNSVDATVQAMKDVTGPMTATTLVFLAIFVPVAFMGGITGEIYRQFAVTVSFSVVFSLVVALTLSPAMCAHMLHDVKPKRRGPLAWFNRLVAKASSGYVAGSLWIARRAVVTVAFFGLVVGGSLLIMKATPTAFVPDEDQGAVFAVVQLPEGASQGRTQAVMDKVLPRLRAIPGVKFAMSIVGYSLMGGSGENVSSIIMSLETWSDRNTPDKSQDSIVGQFRAIAASVPEAQINIFTPPAISGLGVSGGLDVRLQSRLDSDPQKLAQVLGEFLGKVNQSPQFLYAFSTYAADTPHLYLDIDREKAEMMGVPVDNVFDTLQTYFGTAYVNDINIGTTVNKVILQSDWPYRDQIDRVGGIYANSTTGAHVPLQSFMSFRKILAPRVVSRYNLFPSAAVSAFMAPGYSTGQGIAAMEELASALPEGYVLEWSGMTYQEREAGGQTGVIMAIAVLFGYLFLVAQYESWSVPLGVILSLPVALLGALVGISVMKISLSIYAQLGILLLVGLAAKNAILIVEFAKEQHDEKGLPIIEAAGVAASERFRSVMMTAFTCVIGILPMLFASGAGAGSRLHVGTTMFFGMTLATVLGIFLIPGLYVFLQTFREAFKAAVGRVLSKTKATPESEE</sequence>
<dbReference type="AlphaFoldDB" id="A0A9Q7A749"/>
<feature type="transmembrane region" description="Helical" evidence="9">
    <location>
        <begin position="439"/>
        <end position="459"/>
    </location>
</feature>
<feature type="transmembrane region" description="Helical" evidence="9">
    <location>
        <begin position="969"/>
        <end position="989"/>
    </location>
</feature>
<dbReference type="NCBIfam" id="TIGR00915">
    <property type="entry name" value="2A0602"/>
    <property type="match status" value="1"/>
</dbReference>
<feature type="transmembrane region" description="Helical" evidence="9">
    <location>
        <begin position="534"/>
        <end position="552"/>
    </location>
</feature>
<dbReference type="Gene3D" id="3.30.70.1440">
    <property type="entry name" value="Multidrug efflux transporter AcrB pore domain"/>
    <property type="match status" value="1"/>
</dbReference>
<evidence type="ECO:0000256" key="3">
    <source>
        <dbReference type="ARBA" id="ARBA00022448"/>
    </source>
</evidence>
<dbReference type="Pfam" id="PF00873">
    <property type="entry name" value="ACR_tran"/>
    <property type="match status" value="1"/>
</dbReference>
<dbReference type="InterPro" id="IPR001036">
    <property type="entry name" value="Acrflvin-R"/>
</dbReference>
<name>A0A9Q7A749_9BACT</name>
<dbReference type="InterPro" id="IPR000731">
    <property type="entry name" value="SSD"/>
</dbReference>
<keyword evidence="6 9" id="KW-0812">Transmembrane</keyword>
<feature type="transmembrane region" description="Helical" evidence="9">
    <location>
        <begin position="341"/>
        <end position="360"/>
    </location>
</feature>
<dbReference type="GO" id="GO:0015562">
    <property type="term" value="F:efflux transmembrane transporter activity"/>
    <property type="evidence" value="ECO:0007669"/>
    <property type="project" value="InterPro"/>
</dbReference>
<feature type="transmembrane region" description="Helical" evidence="9">
    <location>
        <begin position="471"/>
        <end position="498"/>
    </location>
</feature>
<dbReference type="FunFam" id="3.30.70.1430:FF:000001">
    <property type="entry name" value="Efflux pump membrane transporter"/>
    <property type="match status" value="1"/>
</dbReference>
<dbReference type="PRINTS" id="PR00702">
    <property type="entry name" value="ACRIFLAVINRP"/>
</dbReference>
<dbReference type="Gene3D" id="3.30.70.1430">
    <property type="entry name" value="Multidrug efflux transporter AcrB pore domain"/>
    <property type="match status" value="2"/>
</dbReference>
<proteinExistence type="inferred from homology"/>
<dbReference type="KEGG" id="aram:KAR29_12435"/>
<feature type="transmembrane region" description="Helical" evidence="9">
    <location>
        <begin position="1001"/>
        <end position="1023"/>
    </location>
</feature>
<feature type="transmembrane region" description="Helical" evidence="9">
    <location>
        <begin position="863"/>
        <end position="884"/>
    </location>
</feature>
<keyword evidence="5" id="KW-0997">Cell inner membrane</keyword>